<protein>
    <submittedName>
        <fullName evidence="2">Uncharacterized protein</fullName>
    </submittedName>
</protein>
<gene>
    <name evidence="2" type="ORF">LIER_38087</name>
</gene>
<evidence type="ECO:0000313" key="2">
    <source>
        <dbReference type="EMBL" id="GAA0155435.1"/>
    </source>
</evidence>
<dbReference type="EMBL" id="BAABME010018914">
    <property type="protein sequence ID" value="GAA0155435.1"/>
    <property type="molecule type" value="Genomic_DNA"/>
</dbReference>
<organism evidence="2 3">
    <name type="scientific">Lithospermum erythrorhizon</name>
    <name type="common">Purple gromwell</name>
    <name type="synonym">Lithospermum officinale var. erythrorhizon</name>
    <dbReference type="NCBI Taxonomy" id="34254"/>
    <lineage>
        <taxon>Eukaryota</taxon>
        <taxon>Viridiplantae</taxon>
        <taxon>Streptophyta</taxon>
        <taxon>Embryophyta</taxon>
        <taxon>Tracheophyta</taxon>
        <taxon>Spermatophyta</taxon>
        <taxon>Magnoliopsida</taxon>
        <taxon>eudicotyledons</taxon>
        <taxon>Gunneridae</taxon>
        <taxon>Pentapetalae</taxon>
        <taxon>asterids</taxon>
        <taxon>lamiids</taxon>
        <taxon>Boraginales</taxon>
        <taxon>Boraginaceae</taxon>
        <taxon>Boraginoideae</taxon>
        <taxon>Lithospermeae</taxon>
        <taxon>Lithospermum</taxon>
    </lineage>
</organism>
<name>A0AAV3PYM3_LITER</name>
<reference evidence="2 3" key="1">
    <citation type="submission" date="2024-01" db="EMBL/GenBank/DDBJ databases">
        <title>The complete chloroplast genome sequence of Lithospermum erythrorhizon: insights into the phylogenetic relationship among Boraginaceae species and the maternal lineages of purple gromwells.</title>
        <authorList>
            <person name="Okada T."/>
            <person name="Watanabe K."/>
        </authorList>
    </citation>
    <scope>NUCLEOTIDE SEQUENCE [LARGE SCALE GENOMIC DNA]</scope>
</reference>
<evidence type="ECO:0000313" key="3">
    <source>
        <dbReference type="Proteomes" id="UP001454036"/>
    </source>
</evidence>
<feature type="region of interest" description="Disordered" evidence="1">
    <location>
        <begin position="1"/>
        <end position="68"/>
    </location>
</feature>
<accession>A0AAV3PYM3</accession>
<sequence>MMKTTKVMLEAKQQSPSMGVGTRSNTHALQNLQKDSRKIKKVGGGPSEVKKRQKRGDSGSGRKRRKVDVVSDEERVIENEEGVDDIGVAQPIVGDVDGVLENGGSDHDAYGENVSPIEGNVDDIGSTKPTVGDVGIVAENACSEDVDDIGDTQPTVGDVGIIVAENACNKDIGDAISYGGDLGDGCGGLIDVIENAQATICDLDKGGVTANVADSVIGDYSDDIVASAAKDGVDETVERDIIFAGSFL</sequence>
<dbReference type="AlphaFoldDB" id="A0AAV3PYM3"/>
<evidence type="ECO:0000256" key="1">
    <source>
        <dbReference type="SAM" id="MobiDB-lite"/>
    </source>
</evidence>
<feature type="compositionally biased region" description="Polar residues" evidence="1">
    <location>
        <begin position="12"/>
        <end position="33"/>
    </location>
</feature>
<proteinExistence type="predicted"/>
<dbReference type="Proteomes" id="UP001454036">
    <property type="component" value="Unassembled WGS sequence"/>
</dbReference>
<keyword evidence="3" id="KW-1185">Reference proteome</keyword>
<comment type="caution">
    <text evidence="2">The sequence shown here is derived from an EMBL/GenBank/DDBJ whole genome shotgun (WGS) entry which is preliminary data.</text>
</comment>